<dbReference type="InterPro" id="IPR036318">
    <property type="entry name" value="FAD-bd_PCMH-like_sf"/>
</dbReference>
<keyword evidence="4" id="KW-0560">Oxidoreductase</keyword>
<dbReference type="OrthoDB" id="2151789at2759"/>
<proteinExistence type="inferred from homology"/>
<dbReference type="InterPro" id="IPR006094">
    <property type="entry name" value="Oxid_FAD_bind_N"/>
</dbReference>
<evidence type="ECO:0000259" key="6">
    <source>
        <dbReference type="Pfam" id="PF01565"/>
    </source>
</evidence>
<evidence type="ECO:0000256" key="1">
    <source>
        <dbReference type="ARBA" id="ARBA00005466"/>
    </source>
</evidence>
<dbReference type="GO" id="GO:0050660">
    <property type="term" value="F:flavin adenine dinucleotide binding"/>
    <property type="evidence" value="ECO:0007669"/>
    <property type="project" value="InterPro"/>
</dbReference>
<evidence type="ECO:0000256" key="2">
    <source>
        <dbReference type="ARBA" id="ARBA00022630"/>
    </source>
</evidence>
<dbReference type="EMBL" id="MU006361">
    <property type="protein sequence ID" value="KAF2844870.1"/>
    <property type="molecule type" value="Genomic_DNA"/>
</dbReference>
<dbReference type="Pfam" id="PF01565">
    <property type="entry name" value="FAD_binding_4"/>
    <property type="match status" value="1"/>
</dbReference>
<evidence type="ECO:0000313" key="7">
    <source>
        <dbReference type="EMBL" id="KAF2844870.1"/>
    </source>
</evidence>
<evidence type="ECO:0000256" key="3">
    <source>
        <dbReference type="ARBA" id="ARBA00022827"/>
    </source>
</evidence>
<comment type="similarity">
    <text evidence="1">Belongs to the oxygen-dependent FAD-linked oxidoreductase family.</text>
</comment>
<evidence type="ECO:0000256" key="5">
    <source>
        <dbReference type="SAM" id="SignalP"/>
    </source>
</evidence>
<dbReference type="PANTHER" id="PTHR42973">
    <property type="entry name" value="BINDING OXIDOREDUCTASE, PUTATIVE (AFU_ORTHOLOGUE AFUA_1G17690)-RELATED"/>
    <property type="match status" value="1"/>
</dbReference>
<keyword evidence="2" id="KW-0285">Flavoprotein</keyword>
<evidence type="ECO:0000256" key="4">
    <source>
        <dbReference type="ARBA" id="ARBA00023002"/>
    </source>
</evidence>
<sequence>MLHTVVVLLTGCGVLSTSSLESRVLFPGQTMYNDRLDSSFDVKQQPLSPNCILEPKSSKEVASAVRILTTASINKPCQWAVRSGGHAYLNSVEHDAKSRSVKVGPGARWDDVFTTLEPLSVITTGGRSSSVDLGGLTLGGGISYFSGEHGPICDNTSNADLFTSLKGGNNNFGINHFKALVDFSEAIDKNPKASAIVMPVYQSAAGADMILKAYEYAEPVVRPAAFDDFLAIPGNVSDSTRLVYFGTLIFANDLRVMLKAHESYLDVLSSLKAKATGDCGIYVLYQPFPPAYWRDSAARGDNILDLERFNGQVLCLYQPYISWQGSQQDALFQEAGADLINRIRKYAQSIDADNPYLYLDYADNTQNSLASYGAKPVQKGSS</sequence>
<keyword evidence="8" id="KW-1185">Reference proteome</keyword>
<dbReference type="InterPro" id="IPR050416">
    <property type="entry name" value="FAD-linked_Oxidoreductase"/>
</dbReference>
<dbReference type="GO" id="GO:0016491">
    <property type="term" value="F:oxidoreductase activity"/>
    <property type="evidence" value="ECO:0007669"/>
    <property type="project" value="UniProtKB-KW"/>
</dbReference>
<keyword evidence="3" id="KW-0274">FAD</keyword>
<dbReference type="Proteomes" id="UP000799423">
    <property type="component" value="Unassembled WGS sequence"/>
</dbReference>
<dbReference type="SUPFAM" id="SSF56176">
    <property type="entry name" value="FAD-binding/transporter-associated domain-like"/>
    <property type="match status" value="1"/>
</dbReference>
<dbReference type="AlphaFoldDB" id="A0A6A7ANN4"/>
<keyword evidence="5" id="KW-0732">Signal</keyword>
<evidence type="ECO:0000313" key="8">
    <source>
        <dbReference type="Proteomes" id="UP000799423"/>
    </source>
</evidence>
<reference evidence="7" key="1">
    <citation type="submission" date="2020-01" db="EMBL/GenBank/DDBJ databases">
        <authorList>
            <consortium name="DOE Joint Genome Institute"/>
            <person name="Haridas S."/>
            <person name="Albert R."/>
            <person name="Binder M."/>
            <person name="Bloem J."/>
            <person name="Labutti K."/>
            <person name="Salamov A."/>
            <person name="Andreopoulos B."/>
            <person name="Baker S.E."/>
            <person name="Barry K."/>
            <person name="Bills G."/>
            <person name="Bluhm B.H."/>
            <person name="Cannon C."/>
            <person name="Castanera R."/>
            <person name="Culley D.E."/>
            <person name="Daum C."/>
            <person name="Ezra D."/>
            <person name="Gonzalez J.B."/>
            <person name="Henrissat B."/>
            <person name="Kuo A."/>
            <person name="Liang C."/>
            <person name="Lipzen A."/>
            <person name="Lutzoni F."/>
            <person name="Magnuson J."/>
            <person name="Mondo S."/>
            <person name="Nolan M."/>
            <person name="Ohm R."/>
            <person name="Pangilinan J."/>
            <person name="Park H.-J."/>
            <person name="Ramirez L."/>
            <person name="Alfaro M."/>
            <person name="Sun H."/>
            <person name="Tritt A."/>
            <person name="Yoshinaga Y."/>
            <person name="Zwiers L.-H."/>
            <person name="Turgeon B.G."/>
            <person name="Goodwin S.B."/>
            <person name="Spatafora J.W."/>
            <person name="Crous P.W."/>
            <person name="Grigoriev I.V."/>
        </authorList>
    </citation>
    <scope>NUCLEOTIDE SEQUENCE</scope>
    <source>
        <strain evidence="7">IPT5</strain>
    </source>
</reference>
<feature type="signal peptide" evidence="5">
    <location>
        <begin position="1"/>
        <end position="17"/>
    </location>
</feature>
<accession>A0A6A7ANN4</accession>
<protein>
    <submittedName>
        <fullName evidence="7">FAD-binding domain-containing protein</fullName>
    </submittedName>
</protein>
<dbReference type="Gene3D" id="3.30.465.10">
    <property type="match status" value="1"/>
</dbReference>
<name>A0A6A7ANN4_9PLEO</name>
<feature type="chain" id="PRO_5025567938" evidence="5">
    <location>
        <begin position="18"/>
        <end position="382"/>
    </location>
</feature>
<dbReference type="InterPro" id="IPR016169">
    <property type="entry name" value="FAD-bd_PCMH_sub2"/>
</dbReference>
<gene>
    <name evidence="7" type="ORF">T440DRAFT_493860</name>
</gene>
<feature type="domain" description="FAD linked oxidase N-terminal" evidence="6">
    <location>
        <begin position="89"/>
        <end position="163"/>
    </location>
</feature>
<dbReference type="PANTHER" id="PTHR42973:SF22">
    <property type="entry name" value="FAD-BINDING PCMH-TYPE DOMAIN-CONTAINING PROTEIN-RELATED"/>
    <property type="match status" value="1"/>
</dbReference>
<organism evidence="7 8">
    <name type="scientific">Plenodomus tracheiphilus IPT5</name>
    <dbReference type="NCBI Taxonomy" id="1408161"/>
    <lineage>
        <taxon>Eukaryota</taxon>
        <taxon>Fungi</taxon>
        <taxon>Dikarya</taxon>
        <taxon>Ascomycota</taxon>
        <taxon>Pezizomycotina</taxon>
        <taxon>Dothideomycetes</taxon>
        <taxon>Pleosporomycetidae</taxon>
        <taxon>Pleosporales</taxon>
        <taxon>Pleosporineae</taxon>
        <taxon>Leptosphaeriaceae</taxon>
        <taxon>Plenodomus</taxon>
    </lineage>
</organism>